<keyword evidence="8" id="KW-1185">Reference proteome</keyword>
<dbReference type="Gene3D" id="3.30.40.10">
    <property type="entry name" value="Zinc/RING finger domain, C3HC4 (zinc finger)"/>
    <property type="match status" value="1"/>
</dbReference>
<dbReference type="OrthoDB" id="21204at2759"/>
<feature type="non-terminal residue" evidence="7">
    <location>
        <position position="1"/>
    </location>
</feature>
<feature type="non-terminal residue" evidence="7">
    <location>
        <position position="669"/>
    </location>
</feature>
<dbReference type="Proteomes" id="UP000586704">
    <property type="component" value="Unassembled WGS sequence"/>
</dbReference>
<evidence type="ECO:0000259" key="6">
    <source>
        <dbReference type="PROSITE" id="PS50089"/>
    </source>
</evidence>
<dbReference type="InterPro" id="IPR013083">
    <property type="entry name" value="Znf_RING/FYVE/PHD"/>
</dbReference>
<evidence type="ECO:0000256" key="3">
    <source>
        <dbReference type="ARBA" id="ARBA00022833"/>
    </source>
</evidence>
<keyword evidence="3" id="KW-0862">Zinc</keyword>
<dbReference type="InterPro" id="IPR001841">
    <property type="entry name" value="Znf_RING"/>
</dbReference>
<dbReference type="GO" id="GO:0016874">
    <property type="term" value="F:ligase activity"/>
    <property type="evidence" value="ECO:0007669"/>
    <property type="project" value="UniProtKB-KW"/>
</dbReference>
<dbReference type="GO" id="GO:0008270">
    <property type="term" value="F:zinc ion binding"/>
    <property type="evidence" value="ECO:0007669"/>
    <property type="project" value="UniProtKB-KW"/>
</dbReference>
<keyword evidence="7" id="KW-0436">Ligase</keyword>
<dbReference type="InterPro" id="IPR051834">
    <property type="entry name" value="RING_finger_E3_ligase"/>
</dbReference>
<comment type="caution">
    <text evidence="7">The sequence shown here is derived from an EMBL/GenBank/DDBJ whole genome shotgun (WGS) entry which is preliminary data.</text>
</comment>
<dbReference type="PANTHER" id="PTHR45931">
    <property type="entry name" value="SI:CH211-59O9.10"/>
    <property type="match status" value="1"/>
</dbReference>
<name>A0A7L4N9M6_9AVES</name>
<gene>
    <name evidence="7" type="primary">Pja2</name>
    <name evidence="7" type="ORF">CEYCYA_R02218</name>
</gene>
<dbReference type="GO" id="GO:0005634">
    <property type="term" value="C:nucleus"/>
    <property type="evidence" value="ECO:0007669"/>
    <property type="project" value="TreeGrafter"/>
</dbReference>
<feature type="region of interest" description="Disordered" evidence="5">
    <location>
        <begin position="277"/>
        <end position="348"/>
    </location>
</feature>
<accession>A0A7L4N9M6</accession>
<keyword evidence="2 4" id="KW-0863">Zinc-finger</keyword>
<reference evidence="7 8" key="1">
    <citation type="submission" date="2020-02" db="EMBL/GenBank/DDBJ databases">
        <title>Bird 10,000 Genomes (B10K) Project - Family phase.</title>
        <authorList>
            <person name="Zhang G."/>
        </authorList>
    </citation>
    <scope>NUCLEOTIDE SEQUENCE [LARGE SCALE GENOMIC DNA]</scope>
    <source>
        <strain evidence="7">B10K-DU-013-51</strain>
        <tissue evidence="7">Mixed tissue sample</tissue>
    </source>
</reference>
<feature type="region of interest" description="Disordered" evidence="5">
    <location>
        <begin position="156"/>
        <end position="182"/>
    </location>
</feature>
<feature type="compositionally biased region" description="Acidic residues" evidence="5">
    <location>
        <begin position="159"/>
        <end position="171"/>
    </location>
</feature>
<evidence type="ECO:0000256" key="1">
    <source>
        <dbReference type="ARBA" id="ARBA00022723"/>
    </source>
</evidence>
<dbReference type="EMBL" id="VYZU01040850">
    <property type="protein sequence ID" value="NXY85648.1"/>
    <property type="molecule type" value="Genomic_DNA"/>
</dbReference>
<protein>
    <submittedName>
        <fullName evidence="7">PJA2 ligase</fullName>
    </submittedName>
</protein>
<dbReference type="SUPFAM" id="SSF57850">
    <property type="entry name" value="RING/U-box"/>
    <property type="match status" value="1"/>
</dbReference>
<evidence type="ECO:0000313" key="7">
    <source>
        <dbReference type="EMBL" id="NXY85648.1"/>
    </source>
</evidence>
<dbReference type="GO" id="GO:0006511">
    <property type="term" value="P:ubiquitin-dependent protein catabolic process"/>
    <property type="evidence" value="ECO:0007669"/>
    <property type="project" value="TreeGrafter"/>
</dbReference>
<proteinExistence type="predicted"/>
<feature type="compositionally biased region" description="Basic and acidic residues" evidence="5">
    <location>
        <begin position="42"/>
        <end position="60"/>
    </location>
</feature>
<evidence type="ECO:0000313" key="8">
    <source>
        <dbReference type="Proteomes" id="UP000586704"/>
    </source>
</evidence>
<evidence type="ECO:0000256" key="2">
    <source>
        <dbReference type="ARBA" id="ARBA00022771"/>
    </source>
</evidence>
<feature type="compositionally biased region" description="Basic and acidic residues" evidence="5">
    <location>
        <begin position="172"/>
        <end position="182"/>
    </location>
</feature>
<dbReference type="PANTHER" id="PTHR45931:SF3">
    <property type="entry name" value="RING ZINC FINGER-CONTAINING PROTEIN"/>
    <property type="match status" value="1"/>
</dbReference>
<organism evidence="7 8">
    <name type="scientific">Ceyx cyanopectus</name>
    <name type="common">Indigo-banded kingfisher</name>
    <dbReference type="NCBI Taxonomy" id="390723"/>
    <lineage>
        <taxon>Eukaryota</taxon>
        <taxon>Metazoa</taxon>
        <taxon>Chordata</taxon>
        <taxon>Craniata</taxon>
        <taxon>Vertebrata</taxon>
        <taxon>Euteleostomi</taxon>
        <taxon>Archelosauria</taxon>
        <taxon>Archosauria</taxon>
        <taxon>Dinosauria</taxon>
        <taxon>Saurischia</taxon>
        <taxon>Theropoda</taxon>
        <taxon>Coelurosauria</taxon>
        <taxon>Aves</taxon>
        <taxon>Neognathae</taxon>
        <taxon>Neoaves</taxon>
        <taxon>Telluraves</taxon>
        <taxon>Coraciimorphae</taxon>
        <taxon>Coraciiformes</taxon>
        <taxon>Alcedinidae</taxon>
        <taxon>Ceyx</taxon>
    </lineage>
</organism>
<sequence>MGHAAGRPLWPEAPEGYQIVTVRRYGRHICVGFGPLLDSQDGDEHQHGGGHEQSDLEDAQKGNSSGSSAMVQVSSDLSSQPFLENTGAGEPLCQSVPSQTFGANTPPLSLLSYGQEENQFSRNLVNPYENYEGLSQYASGGCDALNGQNGISFVNIDSYEPDSSDGEEDDAQHEHSLSREETSRYQETLDSILSELEKGIKCFTDLQSQLCAFNYSASGECCEETALVPLMRYFNIDADLPCSNNRYFLCSAENQDTPTGNPSVDDCEVQQNRNVKDVGIGTSVGNDNELNVSEGPPEQGNSANLVVRPKTRKQNTSNQLEREKLPPSDDEGESGSRERNKTAESQQGCDEYALQMSKEERCSNWLFTLRECEGRRENTDIDVRKKAAAQEMASVLGVREKSENYRKHAAEVHKDEDSSGCSDGEWPSALVAYFTAAEKEQCSSDESLITVPGAEEHDLETRSSSSSMEEENIDLCFHRRAHPFLEEGEMPCLQYHQEEEDSSSDEESYPVSSFIHPGFFMLGGNYNFEDDSSVSEDLDVEWRTLDEFGDILGLAQTLSYVDPQYFTLMAMEGQMQAGLEAALEQLEAFAFSPDEPLPPATKETIDSLPELTLMENPDGQEQCSICCSNYVKDEVVTELPCRHFFHKLCVSVWLQTSGTCPICRHVLEP</sequence>
<feature type="compositionally biased region" description="Low complexity" evidence="5">
    <location>
        <begin position="64"/>
        <end position="75"/>
    </location>
</feature>
<dbReference type="Pfam" id="PF13639">
    <property type="entry name" value="zf-RING_2"/>
    <property type="match status" value="1"/>
</dbReference>
<dbReference type="CDD" id="cd16465">
    <property type="entry name" value="RING-H2_PJA1_2"/>
    <property type="match status" value="1"/>
</dbReference>
<dbReference type="AlphaFoldDB" id="A0A7L4N9M6"/>
<dbReference type="PROSITE" id="PS50089">
    <property type="entry name" value="ZF_RING_2"/>
    <property type="match status" value="1"/>
</dbReference>
<evidence type="ECO:0000256" key="5">
    <source>
        <dbReference type="SAM" id="MobiDB-lite"/>
    </source>
</evidence>
<evidence type="ECO:0000256" key="4">
    <source>
        <dbReference type="PROSITE-ProRule" id="PRU00175"/>
    </source>
</evidence>
<dbReference type="GO" id="GO:0061630">
    <property type="term" value="F:ubiquitin protein ligase activity"/>
    <property type="evidence" value="ECO:0007669"/>
    <property type="project" value="TreeGrafter"/>
</dbReference>
<keyword evidence="1" id="KW-0479">Metal-binding</keyword>
<feature type="domain" description="RING-type" evidence="6">
    <location>
        <begin position="623"/>
        <end position="664"/>
    </location>
</feature>
<feature type="region of interest" description="Disordered" evidence="5">
    <location>
        <begin position="40"/>
        <end position="100"/>
    </location>
</feature>
<dbReference type="SMART" id="SM00184">
    <property type="entry name" value="RING"/>
    <property type="match status" value="1"/>
</dbReference>